<feature type="compositionally biased region" description="Basic and acidic residues" evidence="5">
    <location>
        <begin position="72"/>
        <end position="85"/>
    </location>
</feature>
<comment type="subcellular location">
    <subcellularLocation>
        <location evidence="4">Membrane</location>
        <topology evidence="4">Multi-pass membrane protein</topology>
    </subcellularLocation>
</comment>
<feature type="compositionally biased region" description="Polar residues" evidence="5">
    <location>
        <begin position="86"/>
        <end position="98"/>
    </location>
</feature>
<dbReference type="GO" id="GO:0016020">
    <property type="term" value="C:membrane"/>
    <property type="evidence" value="ECO:0007669"/>
    <property type="project" value="UniProtKB-SubCell"/>
</dbReference>
<evidence type="ECO:0000256" key="4">
    <source>
        <dbReference type="RuleBase" id="RU367022"/>
    </source>
</evidence>
<keyword evidence="3 4" id="KW-0472">Membrane</keyword>
<keyword evidence="4" id="KW-0187">Copper transport</keyword>
<dbReference type="PANTHER" id="PTHR12483">
    <property type="entry name" value="SOLUTE CARRIER FAMILY 31 COPPER TRANSPORTERS"/>
    <property type="match status" value="1"/>
</dbReference>
<dbReference type="Pfam" id="PF04145">
    <property type="entry name" value="Ctr"/>
    <property type="match status" value="1"/>
</dbReference>
<dbReference type="PANTHER" id="PTHR12483:SF115">
    <property type="entry name" value="COPPER TRANSPORT PROTEIN"/>
    <property type="match status" value="1"/>
</dbReference>
<dbReference type="AlphaFoldDB" id="F0WRW6"/>
<evidence type="ECO:0000313" key="6">
    <source>
        <dbReference type="EMBL" id="CCA24082.1"/>
    </source>
</evidence>
<keyword evidence="2 4" id="KW-1133">Transmembrane helix</keyword>
<sequence length="209" mass="22558">MAEFCTGSGVAMGSNGLKIDGGNPDDDCMMLLTQSLNLSSGFRMAVACFSVFCIAVIAQFLGSINSNRFRSEKKMGRHSVRESQKSKSVSDVTQATRHGSSDKLDNVPSTHYDSPTTYNALGRSSFTGSSNALQSLDVVIQRAGNLTHLRDSFMHGLRIFVAYLLMLVVMTYSVPLVTSIVFGFAAGYYVFTRDCAKIPLSADPCCASD</sequence>
<proteinExistence type="inferred from homology"/>
<comment type="similarity">
    <text evidence="4">Belongs to the copper transporter (Ctr) (TC 1.A.56) family. SLC31A subfamily.</text>
</comment>
<dbReference type="EMBL" id="FR824266">
    <property type="protein sequence ID" value="CCA24082.1"/>
    <property type="molecule type" value="Genomic_DNA"/>
</dbReference>
<keyword evidence="4" id="KW-0186">Copper</keyword>
<feature type="region of interest" description="Disordered" evidence="5">
    <location>
        <begin position="72"/>
        <end position="109"/>
    </location>
</feature>
<keyword evidence="4" id="KW-0813">Transport</keyword>
<gene>
    <name evidence="6" type="primary">AlNc14C221G9108</name>
    <name evidence="6" type="ORF">ALNC14_102260</name>
</gene>
<dbReference type="GO" id="GO:0005375">
    <property type="term" value="F:copper ion transmembrane transporter activity"/>
    <property type="evidence" value="ECO:0007669"/>
    <property type="project" value="UniProtKB-UniRule"/>
</dbReference>
<keyword evidence="1 4" id="KW-0812">Transmembrane</keyword>
<reference evidence="6" key="1">
    <citation type="journal article" date="2011" name="PLoS Biol.">
        <title>Gene gain and loss during evolution of obligate parasitism in the white rust pathogen of Arabidopsis thaliana.</title>
        <authorList>
            <person name="Kemen E."/>
            <person name="Gardiner A."/>
            <person name="Schultz-Larsen T."/>
            <person name="Kemen A.C."/>
            <person name="Balmuth A.L."/>
            <person name="Robert-Seilaniantz A."/>
            <person name="Bailey K."/>
            <person name="Holub E."/>
            <person name="Studholme D.J."/>
            <person name="Maclean D."/>
            <person name="Jones J.D."/>
        </authorList>
    </citation>
    <scope>NUCLEOTIDE SEQUENCE</scope>
</reference>
<accession>F0WRW6</accession>
<organism evidence="6">
    <name type="scientific">Albugo laibachii Nc14</name>
    <dbReference type="NCBI Taxonomy" id="890382"/>
    <lineage>
        <taxon>Eukaryota</taxon>
        <taxon>Sar</taxon>
        <taxon>Stramenopiles</taxon>
        <taxon>Oomycota</taxon>
        <taxon>Peronosporomycetes</taxon>
        <taxon>Albuginales</taxon>
        <taxon>Albuginaceae</taxon>
        <taxon>Albugo</taxon>
    </lineage>
</organism>
<dbReference type="HOGENOM" id="CLU_105647_0_0_1"/>
<evidence type="ECO:0000256" key="1">
    <source>
        <dbReference type="ARBA" id="ARBA00022692"/>
    </source>
</evidence>
<name>F0WRW6_9STRA</name>
<evidence type="ECO:0000256" key="3">
    <source>
        <dbReference type="ARBA" id="ARBA00023136"/>
    </source>
</evidence>
<evidence type="ECO:0000256" key="5">
    <source>
        <dbReference type="SAM" id="MobiDB-lite"/>
    </source>
</evidence>
<keyword evidence="4" id="KW-0406">Ion transport</keyword>
<dbReference type="InterPro" id="IPR007274">
    <property type="entry name" value="Cop_transporter"/>
</dbReference>
<evidence type="ECO:0000256" key="2">
    <source>
        <dbReference type="ARBA" id="ARBA00022989"/>
    </source>
</evidence>
<feature type="transmembrane region" description="Helical" evidence="4">
    <location>
        <begin position="160"/>
        <end position="191"/>
    </location>
</feature>
<protein>
    <recommendedName>
        <fullName evidence="4">Copper transport protein</fullName>
    </recommendedName>
</protein>
<feature type="transmembrane region" description="Helical" evidence="4">
    <location>
        <begin position="42"/>
        <end position="64"/>
    </location>
</feature>
<reference evidence="6" key="2">
    <citation type="submission" date="2011-02" db="EMBL/GenBank/DDBJ databases">
        <authorList>
            <person name="MacLean D."/>
        </authorList>
    </citation>
    <scope>NUCLEOTIDE SEQUENCE</scope>
</reference>